<protein>
    <recommendedName>
        <fullName evidence="11">Homeobox-leucine zipper protein</fullName>
    </recommendedName>
    <alternativeName>
        <fullName evidence="11">HD-ZIP protein</fullName>
    </alternativeName>
    <alternativeName>
        <fullName evidence="11">Homeodomain transcription factor</fullName>
    </alternativeName>
</protein>
<dbReference type="CDD" id="cd00086">
    <property type="entry name" value="homeodomain"/>
    <property type="match status" value="1"/>
</dbReference>
<feature type="region of interest" description="Disordered" evidence="13">
    <location>
        <begin position="128"/>
        <end position="268"/>
    </location>
</feature>
<dbReference type="InterPro" id="IPR000047">
    <property type="entry name" value="HTH_motif"/>
</dbReference>
<evidence type="ECO:0000256" key="11">
    <source>
        <dbReference type="RuleBase" id="RU369038"/>
    </source>
</evidence>
<dbReference type="PANTHER" id="PTHR24326:SF122">
    <property type="entry name" value="HOMEOBOX-LEUCINE ZIPPER PROTEIN HOX6"/>
    <property type="match status" value="1"/>
</dbReference>
<evidence type="ECO:0000256" key="6">
    <source>
        <dbReference type="ARBA" id="ARBA00023242"/>
    </source>
</evidence>
<evidence type="ECO:0000256" key="13">
    <source>
        <dbReference type="SAM" id="MobiDB-lite"/>
    </source>
</evidence>
<feature type="region of interest" description="Disordered" evidence="13">
    <location>
        <begin position="1"/>
        <end position="38"/>
    </location>
</feature>
<dbReference type="InterPro" id="IPR003106">
    <property type="entry name" value="Leu_zip_homeo"/>
</dbReference>
<feature type="coiled-coil region" evidence="12">
    <location>
        <begin position="291"/>
        <end position="325"/>
    </location>
</feature>
<dbReference type="PROSITE" id="PS00027">
    <property type="entry name" value="HOMEOBOX_1"/>
    <property type="match status" value="1"/>
</dbReference>
<dbReference type="InterPro" id="IPR001356">
    <property type="entry name" value="HD"/>
</dbReference>
<gene>
    <name evidence="15" type="ORF">B296_00051410</name>
</gene>
<keyword evidence="6 9" id="KW-0539">Nucleus</keyword>
<keyword evidence="4 9" id="KW-0371">Homeobox</keyword>
<evidence type="ECO:0000313" key="15">
    <source>
        <dbReference type="EMBL" id="RRT49117.1"/>
    </source>
</evidence>
<feature type="non-terminal residue" evidence="15">
    <location>
        <position position="1"/>
    </location>
</feature>
<comment type="subcellular location">
    <subcellularLocation>
        <location evidence="1 9 10">Nucleus</location>
    </subcellularLocation>
</comment>
<dbReference type="GO" id="GO:0033993">
    <property type="term" value="P:response to lipid"/>
    <property type="evidence" value="ECO:0007669"/>
    <property type="project" value="UniProtKB-ARBA"/>
</dbReference>
<dbReference type="PRINTS" id="PR01217">
    <property type="entry name" value="PRICHEXTENSN"/>
</dbReference>
<name>A0A426YBN1_ENSVE</name>
<dbReference type="GO" id="GO:0005634">
    <property type="term" value="C:nucleus"/>
    <property type="evidence" value="ECO:0007669"/>
    <property type="project" value="UniProtKB-SubCell"/>
</dbReference>
<feature type="DNA-binding region" description="Homeobox" evidence="9">
    <location>
        <begin position="241"/>
        <end position="300"/>
    </location>
</feature>
<comment type="similarity">
    <text evidence="7 11">Belongs to the HD-ZIP homeobox family. Class I subfamily.</text>
</comment>
<proteinExistence type="inferred from homology"/>
<feature type="compositionally biased region" description="Pro residues" evidence="13">
    <location>
        <begin position="85"/>
        <end position="106"/>
    </location>
</feature>
<comment type="caution">
    <text evidence="15">The sequence shown here is derived from an EMBL/GenBank/DDBJ whole genome shotgun (WGS) entry which is preliminary data.</text>
</comment>
<evidence type="ECO:0000256" key="8">
    <source>
        <dbReference type="ARBA" id="ARBA00054470"/>
    </source>
</evidence>
<dbReference type="GO" id="GO:0000981">
    <property type="term" value="F:DNA-binding transcription factor activity, RNA polymerase II-specific"/>
    <property type="evidence" value="ECO:0007669"/>
    <property type="project" value="UniProtKB-UniRule"/>
</dbReference>
<dbReference type="Gene3D" id="1.10.10.60">
    <property type="entry name" value="Homeodomain-like"/>
    <property type="match status" value="1"/>
</dbReference>
<dbReference type="Proteomes" id="UP000287651">
    <property type="component" value="Unassembled WGS sequence"/>
</dbReference>
<feature type="compositionally biased region" description="Pro residues" evidence="13">
    <location>
        <begin position="203"/>
        <end position="212"/>
    </location>
</feature>
<comment type="function">
    <text evidence="11">Transcription factor.</text>
</comment>
<feature type="region of interest" description="Disordered" evidence="13">
    <location>
        <begin position="56"/>
        <end position="112"/>
    </location>
</feature>
<dbReference type="Pfam" id="PF00046">
    <property type="entry name" value="Homeodomain"/>
    <property type="match status" value="1"/>
</dbReference>
<evidence type="ECO:0000256" key="1">
    <source>
        <dbReference type="ARBA" id="ARBA00004123"/>
    </source>
</evidence>
<dbReference type="AlphaFoldDB" id="A0A426YBN1"/>
<evidence type="ECO:0000313" key="16">
    <source>
        <dbReference type="Proteomes" id="UP000287651"/>
    </source>
</evidence>
<evidence type="ECO:0000256" key="7">
    <source>
        <dbReference type="ARBA" id="ARBA00025748"/>
    </source>
</evidence>
<feature type="compositionally biased region" description="Pro residues" evidence="13">
    <location>
        <begin position="171"/>
        <end position="186"/>
    </location>
</feature>
<evidence type="ECO:0000256" key="10">
    <source>
        <dbReference type="RuleBase" id="RU000682"/>
    </source>
</evidence>
<evidence type="ECO:0000256" key="9">
    <source>
        <dbReference type="PROSITE-ProRule" id="PRU00108"/>
    </source>
</evidence>
<dbReference type="GO" id="GO:0000976">
    <property type="term" value="F:transcription cis-regulatory region binding"/>
    <property type="evidence" value="ECO:0007669"/>
    <property type="project" value="UniProtKB-ARBA"/>
</dbReference>
<dbReference type="Pfam" id="PF02183">
    <property type="entry name" value="HALZ"/>
    <property type="match status" value="1"/>
</dbReference>
<evidence type="ECO:0000256" key="3">
    <source>
        <dbReference type="ARBA" id="ARBA00023125"/>
    </source>
</evidence>
<dbReference type="SUPFAM" id="SSF46689">
    <property type="entry name" value="Homeodomain-like"/>
    <property type="match status" value="1"/>
</dbReference>
<evidence type="ECO:0000256" key="5">
    <source>
        <dbReference type="ARBA" id="ARBA00023163"/>
    </source>
</evidence>
<dbReference type="InterPro" id="IPR009057">
    <property type="entry name" value="Homeodomain-like_sf"/>
</dbReference>
<dbReference type="PROSITE" id="PS50071">
    <property type="entry name" value="HOMEOBOX_2"/>
    <property type="match status" value="1"/>
</dbReference>
<reference evidence="15 16" key="1">
    <citation type="journal article" date="2014" name="Agronomy (Basel)">
        <title>A Draft Genome Sequence for Ensete ventricosum, the Drought-Tolerant Tree Against Hunger.</title>
        <authorList>
            <person name="Harrison J."/>
            <person name="Moore K.A."/>
            <person name="Paszkiewicz K."/>
            <person name="Jones T."/>
            <person name="Grant M."/>
            <person name="Ambacheew D."/>
            <person name="Muzemil S."/>
            <person name="Studholme D.J."/>
        </authorList>
    </citation>
    <scope>NUCLEOTIDE SEQUENCE [LARGE SCALE GENOMIC DNA]</scope>
</reference>
<feature type="region of interest" description="Disordered" evidence="13">
    <location>
        <begin position="374"/>
        <end position="396"/>
    </location>
</feature>
<dbReference type="GO" id="GO:0009414">
    <property type="term" value="P:response to water deprivation"/>
    <property type="evidence" value="ECO:0007669"/>
    <property type="project" value="UniProtKB-ARBA"/>
</dbReference>
<dbReference type="GO" id="GO:0009725">
    <property type="term" value="P:response to hormone"/>
    <property type="evidence" value="ECO:0007669"/>
    <property type="project" value="UniProtKB-ARBA"/>
</dbReference>
<accession>A0A426YBN1</accession>
<feature type="domain" description="Homeobox" evidence="14">
    <location>
        <begin position="239"/>
        <end position="299"/>
    </location>
</feature>
<evidence type="ECO:0000256" key="12">
    <source>
        <dbReference type="SAM" id="Coils"/>
    </source>
</evidence>
<dbReference type="EMBL" id="AMZH03013529">
    <property type="protein sequence ID" value="RRT49117.1"/>
    <property type="molecule type" value="Genomic_DNA"/>
</dbReference>
<evidence type="ECO:0000256" key="4">
    <source>
        <dbReference type="ARBA" id="ARBA00023155"/>
    </source>
</evidence>
<dbReference type="PANTHER" id="PTHR24326">
    <property type="entry name" value="HOMEOBOX-LEUCINE ZIPPER PROTEIN"/>
    <property type="match status" value="1"/>
</dbReference>
<evidence type="ECO:0000259" key="14">
    <source>
        <dbReference type="PROSITE" id="PS50071"/>
    </source>
</evidence>
<feature type="compositionally biased region" description="Polar residues" evidence="13">
    <location>
        <begin position="59"/>
        <end position="77"/>
    </location>
</feature>
<dbReference type="InterPro" id="IPR017970">
    <property type="entry name" value="Homeobox_CS"/>
</dbReference>
<sequence length="471" mass="52757">WRTATTSSAARRKDGGGASPPRRLLVPKGGRDVGAWKPRRVRRSWHATTIGDACRVQTWKDNSTTRVPTNHPTTIPPLSTLRMPSPFPPPPSPSPSPSPSPTPNPITLPIARDEVSRSLLHVVVAAGATAADEVGYTSPLHDPSTRDGDPPPPPTKQDVDGRSAAHSPRLLPRPPTHPPTRPPSPHHPYSWLDAKIASLFHLAPPPRPPRPVSPHSGFSRPDPGRRWMNPTAESSKSKGDRRRPRRRFSEEQIKSMESMFETQTKLEPRQKLQLARELGLQPRQVAIWFQNKRARWKSKQLEREYRALKADYDALLSSFDSLKKEKQLLLQQVTHRRPLVSPSSSFSVLLPSTAHPSPPQLQDLAELIDKAEERINRDDEGSNDRDSEIKKDQSSRLPLKEEAGLEFAVCGDEEDKKPRYFSQDELVLCAGHPASSSLTSSAEQQFCLTTSWPSDQSCNNSQWWEFWPLSE</sequence>
<comment type="function">
    <text evidence="8">Probable transcription factor that binds to the DNA sequence 5'-CAAT[AT]ATTG-3'.</text>
</comment>
<dbReference type="FunFam" id="1.10.10.60:FF:000293">
    <property type="entry name" value="Homeobox-leucine zipper protein ATHB-7"/>
    <property type="match status" value="1"/>
</dbReference>
<organism evidence="15 16">
    <name type="scientific">Ensete ventricosum</name>
    <name type="common">Abyssinian banana</name>
    <name type="synonym">Musa ensete</name>
    <dbReference type="NCBI Taxonomy" id="4639"/>
    <lineage>
        <taxon>Eukaryota</taxon>
        <taxon>Viridiplantae</taxon>
        <taxon>Streptophyta</taxon>
        <taxon>Embryophyta</taxon>
        <taxon>Tracheophyta</taxon>
        <taxon>Spermatophyta</taxon>
        <taxon>Magnoliopsida</taxon>
        <taxon>Liliopsida</taxon>
        <taxon>Zingiberales</taxon>
        <taxon>Musaceae</taxon>
        <taxon>Ensete</taxon>
    </lineage>
</organism>
<dbReference type="InterPro" id="IPR045224">
    <property type="entry name" value="HDZip_class_I_plant"/>
</dbReference>
<keyword evidence="2 11" id="KW-0805">Transcription regulation</keyword>
<dbReference type="GO" id="GO:0045893">
    <property type="term" value="P:positive regulation of DNA-templated transcription"/>
    <property type="evidence" value="ECO:0007669"/>
    <property type="project" value="TreeGrafter"/>
</dbReference>
<keyword evidence="5 11" id="KW-0804">Transcription</keyword>
<dbReference type="SMART" id="SM00389">
    <property type="entry name" value="HOX"/>
    <property type="match status" value="1"/>
</dbReference>
<keyword evidence="12" id="KW-0175">Coiled coil</keyword>
<keyword evidence="3 9" id="KW-0238">DNA-binding</keyword>
<evidence type="ECO:0000256" key="2">
    <source>
        <dbReference type="ARBA" id="ARBA00023015"/>
    </source>
</evidence>
<dbReference type="PRINTS" id="PR00031">
    <property type="entry name" value="HTHREPRESSR"/>
</dbReference>